<keyword evidence="6" id="KW-0732">Signal</keyword>
<evidence type="ECO:0000256" key="6">
    <source>
        <dbReference type="ARBA" id="ARBA00022729"/>
    </source>
</evidence>
<reference evidence="17 18" key="2">
    <citation type="journal article" date="2022" name="Mar. Drugs">
        <title>Bioassay-Guided Fractionation Leads to the Detection of Cholic Acid Generated by the Rare Thalassomonas sp.</title>
        <authorList>
            <person name="Pheiffer F."/>
            <person name="Schneider Y.K."/>
            <person name="Hansen E.H."/>
            <person name="Andersen J.H."/>
            <person name="Isaksson J."/>
            <person name="Busche T."/>
            <person name="R C."/>
            <person name="Kalinowski J."/>
            <person name="Zyl L.V."/>
            <person name="Trindade M."/>
        </authorList>
    </citation>
    <scope>NUCLEOTIDE SEQUENCE [LARGE SCALE GENOMIC DNA]</scope>
    <source>
        <strain evidence="17 18">A5K-106</strain>
    </source>
</reference>
<dbReference type="Proteomes" id="UP000032568">
    <property type="component" value="Chromosome"/>
</dbReference>
<keyword evidence="4" id="KW-0410">Iron transport</keyword>
<proteinExistence type="inferred from homology"/>
<gene>
    <name evidence="17" type="ORF">SG35_016185</name>
</gene>
<dbReference type="InterPro" id="IPR012910">
    <property type="entry name" value="Plug_dom"/>
</dbReference>
<dbReference type="PROSITE" id="PS01156">
    <property type="entry name" value="TONB_DEPENDENT_REC_2"/>
    <property type="match status" value="1"/>
</dbReference>
<accession>A0AAE9YJU5</accession>
<dbReference type="RefSeq" id="WP_084692544.1">
    <property type="nucleotide sequence ID" value="NZ_CP059735.1"/>
</dbReference>
<comment type="similarity">
    <text evidence="12 14">Belongs to the TonB-dependent receptor family.</text>
</comment>
<keyword evidence="3 12" id="KW-1134">Transmembrane beta strand</keyword>
<organism evidence="17 18">
    <name type="scientific">Thalassomonas actiniarum</name>
    <dbReference type="NCBI Taxonomy" id="485447"/>
    <lineage>
        <taxon>Bacteria</taxon>
        <taxon>Pseudomonadati</taxon>
        <taxon>Pseudomonadota</taxon>
        <taxon>Gammaproteobacteria</taxon>
        <taxon>Alteromonadales</taxon>
        <taxon>Colwelliaceae</taxon>
        <taxon>Thalassomonas</taxon>
    </lineage>
</organism>
<evidence type="ECO:0000256" key="12">
    <source>
        <dbReference type="PROSITE-ProRule" id="PRU01360"/>
    </source>
</evidence>
<dbReference type="Gene3D" id="2.40.170.20">
    <property type="entry name" value="TonB-dependent receptor, beta-barrel domain"/>
    <property type="match status" value="1"/>
</dbReference>
<evidence type="ECO:0000256" key="9">
    <source>
        <dbReference type="ARBA" id="ARBA00023077"/>
    </source>
</evidence>
<sequence>MFKSPLVIAISAALYQPLAFSFDNDLEHITVTSDFRQQSLAEVPVSVAVIDQQQIIDEGGQHFEEVINKVANLNFAGGTSRPKYFQIRGVGERSEYRGAPNSSVGFILDDIDMSGLGMAANMYDVGQVEVLRGPQGTRYGANALAGLIYIQSNAPTETFEHGVQTTLGDDDLQTYSGYSSGPVTEKLFYRAVFEQHKQNGYRDNKYLGRDDSNGIDEFTGKLKLRYLASDELTLDLTYLHADLDNGFDAWTLDNNGFDTLSDQPGVDNQQSNGLAVKARYTGFEQFVLTSITSMSDTDHQHAYDGDWANPEYWQSKPCVDYYDENGNGESDDMIGCTYDYLWDKRAERTSYSQEIRLSSNESGRLFNGSTDWLGGLYFSKLDEENDLDSSYNGWPDEVLDSEYQAENVAIFAQLDSELSRGYQLSAGLRFEHRSTDYDDSQGDEFSPSENMWGGHLALSKQLNNEHGAYARISKGYKAGGFNMGLPGELSRYKEFDTETLINYELGLKSQFAELGLSTNLAVFYMDRQDQQVNASQQNPDEPQRFIIYTANAASSTSYGVEFDLNWAINQQLSFDASIGYLNASYDDYAYQDKYGSEVDISDRELAHAPEYTYSAGLTYRADNGWFSHVSLSGKSDFYYSDSHDEKADGSNLVNARIGYEADQWAVYLWARNLTDEKYGTRGFYFGNEPDLDWANKKYVRYGAPRQLGITASYEF</sequence>
<name>A0AAE9YJU5_9GAMM</name>
<reference evidence="17 18" key="1">
    <citation type="journal article" date="2015" name="Genome Announc.">
        <title>Draft Genome Sequences of Marine Isolates of Thalassomonas viridans and Thalassomonas actiniarum.</title>
        <authorList>
            <person name="Olonade I."/>
            <person name="van Zyl L.J."/>
            <person name="Trindade M."/>
        </authorList>
    </citation>
    <scope>NUCLEOTIDE SEQUENCE [LARGE SCALE GENOMIC DNA]</scope>
    <source>
        <strain evidence="17 18">A5K-106</strain>
    </source>
</reference>
<evidence type="ECO:0000256" key="2">
    <source>
        <dbReference type="ARBA" id="ARBA00022448"/>
    </source>
</evidence>
<dbReference type="PANTHER" id="PTHR32552:SF81">
    <property type="entry name" value="TONB-DEPENDENT OUTER MEMBRANE RECEPTOR"/>
    <property type="match status" value="1"/>
</dbReference>
<keyword evidence="8" id="KW-0406">Ion transport</keyword>
<evidence type="ECO:0000256" key="8">
    <source>
        <dbReference type="ARBA" id="ARBA00023065"/>
    </source>
</evidence>
<evidence type="ECO:0000313" key="18">
    <source>
        <dbReference type="Proteomes" id="UP000032568"/>
    </source>
</evidence>
<keyword evidence="17" id="KW-0675">Receptor</keyword>
<keyword evidence="2 12" id="KW-0813">Transport</keyword>
<dbReference type="EMBL" id="CP059735">
    <property type="protein sequence ID" value="WDD96897.1"/>
    <property type="molecule type" value="Genomic_DNA"/>
</dbReference>
<dbReference type="InterPro" id="IPR036942">
    <property type="entry name" value="Beta-barrel_TonB_sf"/>
</dbReference>
<evidence type="ECO:0000256" key="4">
    <source>
        <dbReference type="ARBA" id="ARBA00022496"/>
    </source>
</evidence>
<evidence type="ECO:0000259" key="16">
    <source>
        <dbReference type="Pfam" id="PF07715"/>
    </source>
</evidence>
<evidence type="ECO:0000256" key="13">
    <source>
        <dbReference type="PROSITE-ProRule" id="PRU10144"/>
    </source>
</evidence>
<dbReference type="Pfam" id="PF00593">
    <property type="entry name" value="TonB_dep_Rec_b-barrel"/>
    <property type="match status" value="1"/>
</dbReference>
<dbReference type="InterPro" id="IPR000531">
    <property type="entry name" value="Beta-barrel_TonB"/>
</dbReference>
<evidence type="ECO:0000256" key="3">
    <source>
        <dbReference type="ARBA" id="ARBA00022452"/>
    </source>
</evidence>
<keyword evidence="10 12" id="KW-0472">Membrane</keyword>
<keyword evidence="18" id="KW-1185">Reference proteome</keyword>
<keyword evidence="7" id="KW-0408">Iron</keyword>
<keyword evidence="11 12" id="KW-0998">Cell outer membrane</keyword>
<dbReference type="InterPro" id="IPR039426">
    <property type="entry name" value="TonB-dep_rcpt-like"/>
</dbReference>
<protein>
    <submittedName>
        <fullName evidence="17">TonB-dependent receptor</fullName>
    </submittedName>
</protein>
<evidence type="ECO:0000256" key="11">
    <source>
        <dbReference type="ARBA" id="ARBA00023237"/>
    </source>
</evidence>
<keyword evidence="9 14" id="KW-0798">TonB box</keyword>
<dbReference type="GO" id="GO:0006826">
    <property type="term" value="P:iron ion transport"/>
    <property type="evidence" value="ECO:0007669"/>
    <property type="project" value="UniProtKB-KW"/>
</dbReference>
<dbReference type="KEGG" id="tact:SG35_016185"/>
<dbReference type="GO" id="GO:0009279">
    <property type="term" value="C:cell outer membrane"/>
    <property type="evidence" value="ECO:0007669"/>
    <property type="project" value="UniProtKB-SubCell"/>
</dbReference>
<comment type="subcellular location">
    <subcellularLocation>
        <location evidence="1 12">Cell outer membrane</location>
        <topology evidence="1 12">Multi-pass membrane protein</topology>
    </subcellularLocation>
</comment>
<dbReference type="SUPFAM" id="SSF56935">
    <property type="entry name" value="Porins"/>
    <property type="match status" value="1"/>
</dbReference>
<dbReference type="PROSITE" id="PS52016">
    <property type="entry name" value="TONB_DEPENDENT_REC_3"/>
    <property type="match status" value="1"/>
</dbReference>
<evidence type="ECO:0000256" key="14">
    <source>
        <dbReference type="RuleBase" id="RU003357"/>
    </source>
</evidence>
<feature type="short sequence motif" description="TonB C-terminal box" evidence="13">
    <location>
        <begin position="698"/>
        <end position="715"/>
    </location>
</feature>
<dbReference type="Pfam" id="PF07715">
    <property type="entry name" value="Plug"/>
    <property type="match status" value="1"/>
</dbReference>
<evidence type="ECO:0000256" key="10">
    <source>
        <dbReference type="ARBA" id="ARBA00023136"/>
    </source>
</evidence>
<feature type="domain" description="TonB-dependent receptor-like beta-barrel" evidence="15">
    <location>
        <begin position="249"/>
        <end position="673"/>
    </location>
</feature>
<keyword evidence="5 12" id="KW-0812">Transmembrane</keyword>
<dbReference type="PANTHER" id="PTHR32552">
    <property type="entry name" value="FERRICHROME IRON RECEPTOR-RELATED"/>
    <property type="match status" value="1"/>
</dbReference>
<dbReference type="AlphaFoldDB" id="A0AAE9YJU5"/>
<evidence type="ECO:0000313" key="17">
    <source>
        <dbReference type="EMBL" id="WDD96897.1"/>
    </source>
</evidence>
<feature type="domain" description="TonB-dependent receptor plug" evidence="16">
    <location>
        <begin position="40"/>
        <end position="146"/>
    </location>
</feature>
<dbReference type="InterPro" id="IPR010917">
    <property type="entry name" value="TonB_rcpt_CS"/>
</dbReference>
<evidence type="ECO:0000256" key="7">
    <source>
        <dbReference type="ARBA" id="ARBA00023004"/>
    </source>
</evidence>
<evidence type="ECO:0000256" key="1">
    <source>
        <dbReference type="ARBA" id="ARBA00004571"/>
    </source>
</evidence>
<evidence type="ECO:0000256" key="5">
    <source>
        <dbReference type="ARBA" id="ARBA00022692"/>
    </source>
</evidence>
<evidence type="ECO:0000259" key="15">
    <source>
        <dbReference type="Pfam" id="PF00593"/>
    </source>
</evidence>